<dbReference type="GO" id="GO:0043488">
    <property type="term" value="P:regulation of mRNA stability"/>
    <property type="evidence" value="ECO:0007669"/>
    <property type="project" value="InterPro"/>
</dbReference>
<feature type="domain" description="PWI" evidence="2">
    <location>
        <begin position="50"/>
        <end position="97"/>
    </location>
</feature>
<protein>
    <recommendedName>
        <fullName evidence="2">PWI domain-containing protein</fullName>
    </recommendedName>
</protein>
<keyword evidence="4" id="KW-1185">Reference proteome</keyword>
<name>A0A8X8CIB3_POPTO</name>
<gene>
    <name evidence="3" type="ORF">POTOM_042583</name>
</gene>
<accession>A0A8X8CIB3</accession>
<feature type="coiled-coil region" evidence="1">
    <location>
        <begin position="356"/>
        <end position="383"/>
    </location>
</feature>
<comment type="caution">
    <text evidence="3">The sequence shown here is derived from an EMBL/GenBank/DDBJ whole genome shotgun (WGS) entry which is preliminary data.</text>
</comment>
<dbReference type="OrthoDB" id="4726at2759"/>
<dbReference type="InterPro" id="IPR040366">
    <property type="entry name" value="Nab2/ZC3H14"/>
</dbReference>
<reference evidence="3" key="1">
    <citation type="journal article" date="2020" name="bioRxiv">
        <title>Hybrid origin of Populus tomentosa Carr. identified through genome sequencing and phylogenomic analysis.</title>
        <authorList>
            <person name="An X."/>
            <person name="Gao K."/>
            <person name="Chen Z."/>
            <person name="Li J."/>
            <person name="Yang X."/>
            <person name="Yang X."/>
            <person name="Zhou J."/>
            <person name="Guo T."/>
            <person name="Zhao T."/>
            <person name="Huang S."/>
            <person name="Miao D."/>
            <person name="Khan W.U."/>
            <person name="Rao P."/>
            <person name="Ye M."/>
            <person name="Lei B."/>
            <person name="Liao W."/>
            <person name="Wang J."/>
            <person name="Ji L."/>
            <person name="Li Y."/>
            <person name="Guo B."/>
            <person name="Mustafa N.S."/>
            <person name="Li S."/>
            <person name="Yun Q."/>
            <person name="Keller S.R."/>
            <person name="Mao J."/>
            <person name="Zhang R."/>
            <person name="Strauss S.H."/>
        </authorList>
    </citation>
    <scope>NUCLEOTIDE SEQUENCE</scope>
    <source>
        <strain evidence="3">GM15</strain>
        <tissue evidence="3">Leaf</tissue>
    </source>
</reference>
<dbReference type="EMBL" id="JAAWWB010000023">
    <property type="protein sequence ID" value="KAG6754539.1"/>
    <property type="molecule type" value="Genomic_DNA"/>
</dbReference>
<evidence type="ECO:0000313" key="3">
    <source>
        <dbReference type="EMBL" id="KAG6754539.1"/>
    </source>
</evidence>
<dbReference type="PANTHER" id="PTHR14738:SF37">
    <property type="entry name" value="PWI DOMAIN-CONTAINING PROTEIN"/>
    <property type="match status" value="1"/>
</dbReference>
<organism evidence="3 4">
    <name type="scientific">Populus tomentosa</name>
    <name type="common">Chinese white poplar</name>
    <dbReference type="NCBI Taxonomy" id="118781"/>
    <lineage>
        <taxon>Eukaryota</taxon>
        <taxon>Viridiplantae</taxon>
        <taxon>Streptophyta</taxon>
        <taxon>Embryophyta</taxon>
        <taxon>Tracheophyta</taxon>
        <taxon>Spermatophyta</taxon>
        <taxon>Magnoliopsida</taxon>
        <taxon>eudicotyledons</taxon>
        <taxon>Gunneridae</taxon>
        <taxon>Pentapetalae</taxon>
        <taxon>rosids</taxon>
        <taxon>fabids</taxon>
        <taxon>Malpighiales</taxon>
        <taxon>Salicaceae</taxon>
        <taxon>Saliceae</taxon>
        <taxon>Populus</taxon>
    </lineage>
</organism>
<dbReference type="Proteomes" id="UP000886885">
    <property type="component" value="Chromosome 12A"/>
</dbReference>
<proteinExistence type="predicted"/>
<dbReference type="GO" id="GO:0005737">
    <property type="term" value="C:cytoplasm"/>
    <property type="evidence" value="ECO:0007669"/>
    <property type="project" value="TreeGrafter"/>
</dbReference>
<evidence type="ECO:0000313" key="4">
    <source>
        <dbReference type="Proteomes" id="UP000886885"/>
    </source>
</evidence>
<keyword evidence="1" id="KW-0175">Coiled coil</keyword>
<dbReference type="InterPro" id="IPR002483">
    <property type="entry name" value="PWI_dom"/>
</dbReference>
<sequence>MGGIGVISAQDDDAAAAAAASTSFKLKRKSAVASKLKSSISIHLRHSYSHDHVLAEYITVLVCNGKNQEQARHDLEAFLGQRTQEFVSWLWDLLLKYVHQSNKDICLLSDAKNVNITTPCAKDSKINKLKDFQSHGHESGTMDVFVIKDDQMRQLPTTSDPNFLLSRPCKTERHGKIGASENVLYNSLANESLMIESSSNSKQNSQCIDKATKIVHSSCNMLFNQLIPRREPAFRNPQPSTSGKCPLPRSVHAESHQKEKHRIIVWDRLGKPCDDVPSGVKTVELCDGLGTVIQKQELLNQHKAVLPVLNSELRGSMTGVTGRVLRSGFRLWETATKRGFYFSILSSDRPFVLQEVLDVKQKLHKIELELSKLRSKQVEMEKDGKSNLLSRSDGKIHAEEDTKMRTVFVTNVKSIKCFAIFLFFCVALFTDKSWVAAHVAFSIKDSAEKAVALSGATFFSRTLKVSRKAESTSAMAQLDVLRSPCLAMLAHPPPPDNWILRVFTMWLLLSPLANAFACLRVCMDIYLGSMDALKNTPCLYGYPLAETSCEVENGSNLL</sequence>
<evidence type="ECO:0000259" key="2">
    <source>
        <dbReference type="Pfam" id="PF01480"/>
    </source>
</evidence>
<dbReference type="PANTHER" id="PTHR14738">
    <property type="entry name" value="ZINC FINGER CCCH DOMAIN-CONTAINING PROTEIN 14"/>
    <property type="match status" value="1"/>
</dbReference>
<dbReference type="GO" id="GO:0005634">
    <property type="term" value="C:nucleus"/>
    <property type="evidence" value="ECO:0007669"/>
    <property type="project" value="TreeGrafter"/>
</dbReference>
<dbReference type="GO" id="GO:0008143">
    <property type="term" value="F:poly(A) binding"/>
    <property type="evidence" value="ECO:0007669"/>
    <property type="project" value="InterPro"/>
</dbReference>
<dbReference type="Pfam" id="PF01480">
    <property type="entry name" value="PWI"/>
    <property type="match status" value="1"/>
</dbReference>
<dbReference type="AlphaFoldDB" id="A0A8X8CIB3"/>
<evidence type="ECO:0000256" key="1">
    <source>
        <dbReference type="SAM" id="Coils"/>
    </source>
</evidence>